<name>A0A2T1HUG1_9HYPH</name>
<dbReference type="InterPro" id="IPR028098">
    <property type="entry name" value="Glyco_trans_4-like_N"/>
</dbReference>
<evidence type="ECO:0000256" key="1">
    <source>
        <dbReference type="ARBA" id="ARBA00022679"/>
    </source>
</evidence>
<dbReference type="OrthoDB" id="9801609at2"/>
<organism evidence="5 6">
    <name type="scientific">Alsobacter soli</name>
    <dbReference type="NCBI Taxonomy" id="2109933"/>
    <lineage>
        <taxon>Bacteria</taxon>
        <taxon>Pseudomonadati</taxon>
        <taxon>Pseudomonadota</taxon>
        <taxon>Alphaproteobacteria</taxon>
        <taxon>Hyphomicrobiales</taxon>
        <taxon>Alsobacteraceae</taxon>
        <taxon>Alsobacter</taxon>
    </lineage>
</organism>
<gene>
    <name evidence="5" type="ORF">SLNSH_08620</name>
</gene>
<feature type="domain" description="Glycosyltransferase subfamily 4-like N-terminal" evidence="4">
    <location>
        <begin position="104"/>
        <end position="174"/>
    </location>
</feature>
<feature type="domain" description="Glycosyl transferase family 1" evidence="3">
    <location>
        <begin position="197"/>
        <end position="347"/>
    </location>
</feature>
<accession>A0A2T1HUG1</accession>
<dbReference type="EMBL" id="PVZS01000008">
    <property type="protein sequence ID" value="PSC05268.1"/>
    <property type="molecule type" value="Genomic_DNA"/>
</dbReference>
<dbReference type="Pfam" id="PF00534">
    <property type="entry name" value="Glycos_transf_1"/>
    <property type="match status" value="1"/>
</dbReference>
<dbReference type="PANTHER" id="PTHR46401">
    <property type="entry name" value="GLYCOSYLTRANSFERASE WBBK-RELATED"/>
    <property type="match status" value="1"/>
</dbReference>
<proteinExistence type="predicted"/>
<dbReference type="AlphaFoldDB" id="A0A2T1HUG1"/>
<protein>
    <submittedName>
        <fullName evidence="5">Glycosyltransferase family 1 protein</fullName>
    </submittedName>
</protein>
<dbReference type="CDD" id="cd03809">
    <property type="entry name" value="GT4_MtfB-like"/>
    <property type="match status" value="1"/>
</dbReference>
<evidence type="ECO:0000313" key="6">
    <source>
        <dbReference type="Proteomes" id="UP000239772"/>
    </source>
</evidence>
<evidence type="ECO:0000259" key="4">
    <source>
        <dbReference type="Pfam" id="PF13439"/>
    </source>
</evidence>
<keyword evidence="6" id="KW-1185">Reference proteome</keyword>
<evidence type="ECO:0000256" key="2">
    <source>
        <dbReference type="SAM" id="MobiDB-lite"/>
    </source>
</evidence>
<dbReference type="Gene3D" id="3.40.50.2000">
    <property type="entry name" value="Glycogen Phosphorylase B"/>
    <property type="match status" value="2"/>
</dbReference>
<dbReference type="SUPFAM" id="SSF53756">
    <property type="entry name" value="UDP-Glycosyltransferase/glycogen phosphorylase"/>
    <property type="match status" value="1"/>
</dbReference>
<feature type="region of interest" description="Disordered" evidence="2">
    <location>
        <begin position="1"/>
        <end position="27"/>
    </location>
</feature>
<dbReference type="PANTHER" id="PTHR46401:SF2">
    <property type="entry name" value="GLYCOSYLTRANSFERASE WBBK-RELATED"/>
    <property type="match status" value="1"/>
</dbReference>
<dbReference type="GO" id="GO:0016757">
    <property type="term" value="F:glycosyltransferase activity"/>
    <property type="evidence" value="ECO:0007669"/>
    <property type="project" value="InterPro"/>
</dbReference>
<sequence>MNLSAFLPASGQDARESSPPRPAAAGVGAGKVVVNTRAAVFETGGQQRMTLELMQRLPQLDRLSPARPLRGAKGHLWEQAVLPFRAGGRLLWSPSATGPVAYARQIVTLHDIAFFDIPEFFAPSFVRAYQALIPLLLRRATHVVTVSEFSRGRIIDRLGLPEDKVSLIYNGVSPRFGPRPPAEVDAVRARFGIAGRYLLMQATSDPRKNLSRTLEAWSAVAQRTPGDLELVVFGLTGRAHVFGRQQDLAAMPRVRHLGFVPDDDMAALMSGAEAFLFPSLYEGFGLPIIEAMRCGTAVLTSEASSTGEVAGGAALLVDPASAESIGRGIVALTEGQDLRASLVARGHERAACFDWDEAARAYSRLFDRFA</sequence>
<dbReference type="GO" id="GO:0009103">
    <property type="term" value="P:lipopolysaccharide biosynthetic process"/>
    <property type="evidence" value="ECO:0007669"/>
    <property type="project" value="TreeGrafter"/>
</dbReference>
<comment type="caution">
    <text evidence="5">The sequence shown here is derived from an EMBL/GenBank/DDBJ whole genome shotgun (WGS) entry which is preliminary data.</text>
</comment>
<dbReference type="RefSeq" id="WP_106336279.1">
    <property type="nucleotide sequence ID" value="NZ_PVZS01000008.1"/>
</dbReference>
<dbReference type="Pfam" id="PF13439">
    <property type="entry name" value="Glyco_transf_4"/>
    <property type="match status" value="1"/>
</dbReference>
<reference evidence="6" key="1">
    <citation type="submission" date="2018-03" db="EMBL/GenBank/DDBJ databases">
        <authorList>
            <person name="Sun L."/>
            <person name="Liu H."/>
            <person name="Chen W."/>
            <person name="Huang K."/>
            <person name="Liu W."/>
            <person name="Gao X."/>
        </authorList>
    </citation>
    <scope>NUCLEOTIDE SEQUENCE [LARGE SCALE GENOMIC DNA]</scope>
    <source>
        <strain evidence="6">SH9</strain>
    </source>
</reference>
<dbReference type="InterPro" id="IPR001296">
    <property type="entry name" value="Glyco_trans_1"/>
</dbReference>
<evidence type="ECO:0000259" key="3">
    <source>
        <dbReference type="Pfam" id="PF00534"/>
    </source>
</evidence>
<evidence type="ECO:0000313" key="5">
    <source>
        <dbReference type="EMBL" id="PSC05268.1"/>
    </source>
</evidence>
<dbReference type="Proteomes" id="UP000239772">
    <property type="component" value="Unassembled WGS sequence"/>
</dbReference>
<keyword evidence="1 5" id="KW-0808">Transferase</keyword>